<dbReference type="GO" id="GO:0008270">
    <property type="term" value="F:zinc ion binding"/>
    <property type="evidence" value="ECO:0007669"/>
    <property type="project" value="UniProtKB-KW"/>
</dbReference>
<evidence type="ECO:0000256" key="2">
    <source>
        <dbReference type="ARBA" id="ARBA00022771"/>
    </source>
</evidence>
<reference evidence="5" key="1">
    <citation type="submission" date="2022-06" db="EMBL/GenBank/DDBJ databases">
        <authorList>
            <person name="Legendre M."/>
            <person name="Claverie J.-M."/>
            <person name="Alempic J.-M."/>
            <person name="Abergel C."/>
        </authorList>
    </citation>
    <scope>NUCLEOTIDE SEQUENCE</scope>
    <source>
        <strain evidence="5">Kuranda</strain>
    </source>
</reference>
<dbReference type="PANTHER" id="PTHR46481:SF10">
    <property type="entry name" value="ZINC FINGER BED DOMAIN-CONTAINING PROTEIN 39"/>
    <property type="match status" value="1"/>
</dbReference>
<name>A0AA95ED16_9VIRU</name>
<keyword evidence="1" id="KW-0479">Metal-binding</keyword>
<keyword evidence="2" id="KW-0863">Zinc-finger</keyword>
<dbReference type="GO" id="GO:0046983">
    <property type="term" value="F:protein dimerization activity"/>
    <property type="evidence" value="ECO:0007669"/>
    <property type="project" value="InterPro"/>
</dbReference>
<evidence type="ECO:0000313" key="6">
    <source>
        <dbReference type="Proteomes" id="UP001185135"/>
    </source>
</evidence>
<dbReference type="EMBL" id="ON887157">
    <property type="protein sequence ID" value="WBR14527.1"/>
    <property type="molecule type" value="Genomic_DNA"/>
</dbReference>
<organism evidence="5 6">
    <name type="scientific">Pandoravirus kuranda</name>
    <dbReference type="NCBI Taxonomy" id="3019033"/>
    <lineage>
        <taxon>Viruses</taxon>
        <taxon>Pandoravirus</taxon>
    </lineage>
</organism>
<dbReference type="SUPFAM" id="SSF53098">
    <property type="entry name" value="Ribonuclease H-like"/>
    <property type="match status" value="1"/>
</dbReference>
<dbReference type="Pfam" id="PF05699">
    <property type="entry name" value="Dimer_Tnp_hAT"/>
    <property type="match status" value="1"/>
</dbReference>
<dbReference type="PANTHER" id="PTHR46481">
    <property type="entry name" value="ZINC FINGER BED DOMAIN-CONTAINING PROTEIN 4"/>
    <property type="match status" value="1"/>
</dbReference>
<accession>A0AA95ED16</accession>
<protein>
    <submittedName>
        <fullName evidence="5">HAT family C-terminal dimerization region domain-containing protein</fullName>
    </submittedName>
</protein>
<dbReference type="InterPro" id="IPR008906">
    <property type="entry name" value="HATC_C_dom"/>
</dbReference>
<evidence type="ECO:0000313" key="5">
    <source>
        <dbReference type="EMBL" id="WBR14527.1"/>
    </source>
</evidence>
<proteinExistence type="predicted"/>
<dbReference type="Proteomes" id="UP001185135">
    <property type="component" value="Segment"/>
</dbReference>
<evidence type="ECO:0000256" key="1">
    <source>
        <dbReference type="ARBA" id="ARBA00022723"/>
    </source>
</evidence>
<evidence type="ECO:0000256" key="3">
    <source>
        <dbReference type="ARBA" id="ARBA00022833"/>
    </source>
</evidence>
<keyword evidence="3" id="KW-0862">Zinc</keyword>
<evidence type="ECO:0000259" key="4">
    <source>
        <dbReference type="Pfam" id="PF05699"/>
    </source>
</evidence>
<gene>
    <name evidence="5" type="ORF">pkur_cds_352</name>
</gene>
<sequence length="380" mass="42300">MKAAVTKCLKIEWIYCVAHLINRSIRLALESDEVKPILRAAKSISKTFKASPAAKRMLVEKQKALGLSVKSLKIDNKTRWGSAYTMFERLVSSRPAVSACIGALHGLRKPVPADLTSAQWSLVEQLATVLEPLNDSTEILSYQRLPTLGAGMPIVSRAIHHHLKAVDEDDPVVATFKKDISFDLTLRWNILDGQASETLLLAVYLDPRFKTFYFIQDRRARDDRVNEAAEKIAALVQSNANRAVRARSGAAGAYANKIERALGPDAIGALPPAADETDDQAAELEAYRRKPVVPSFLPQTDPNTPPKMFDPLLWWKQRETKYLSLAPLARRYLSITATSVPSERVFSKSGWIVNKRRCTLSDEHVSLLVFLSCNKTHQGN</sequence>
<dbReference type="InterPro" id="IPR012337">
    <property type="entry name" value="RNaseH-like_sf"/>
</dbReference>
<dbReference type="InterPro" id="IPR052035">
    <property type="entry name" value="ZnF_BED_domain_contain"/>
</dbReference>
<feature type="domain" description="HAT C-terminal dimerisation" evidence="4">
    <location>
        <begin position="283"/>
        <end position="371"/>
    </location>
</feature>